<dbReference type="CDD" id="cd00761">
    <property type="entry name" value="Glyco_tranf_GTA_type"/>
    <property type="match status" value="1"/>
</dbReference>
<dbReference type="EMBL" id="CP080598">
    <property type="protein sequence ID" value="QYX29900.1"/>
    <property type="molecule type" value="Genomic_DNA"/>
</dbReference>
<dbReference type="RefSeq" id="WP_220608166.1">
    <property type="nucleotide sequence ID" value="NZ_CP080598.1"/>
</dbReference>
<evidence type="ECO:0000259" key="2">
    <source>
        <dbReference type="Pfam" id="PF00535"/>
    </source>
</evidence>
<dbReference type="GO" id="GO:0016757">
    <property type="term" value="F:glycosyltransferase activity"/>
    <property type="evidence" value="ECO:0007669"/>
    <property type="project" value="UniProtKB-KW"/>
</dbReference>
<protein>
    <submittedName>
        <fullName evidence="3">Glycosyltransferase</fullName>
        <ecNumber evidence="3">2.4.-.-</ecNumber>
    </submittedName>
</protein>
<evidence type="ECO:0000313" key="3">
    <source>
        <dbReference type="EMBL" id="QYX29900.1"/>
    </source>
</evidence>
<keyword evidence="3" id="KW-0328">Glycosyltransferase</keyword>
<sequence>MIPHRVIACVPTYREPEKVADFLKSCENIRYRPFKLIIVNANPGDETSKIIEKYKVLTDYEISEVYGQADEFWSATVNRGLNAVLKDYQPDDWVLISNVDIKFTHDIVSLLLEEAIKHRNCQIGAICTSDHHVISSGVQIKSWLATLTRHPYAGVNANDLESNLLIKVEYLPTRCIIFPAETLTKVGLVADKWLPHYGADYEFSRRLARAGYTPYIYTGVSIEVDTKNTGKSIYSTKSSLFERISNLMSMKNPSNPRFRIIFVLLVYPLYAIPTAVVAYLLRSFIEISFDKHRIVSIFGKHERGFSE</sequence>
<proteinExistence type="predicted"/>
<evidence type="ECO:0000313" key="4">
    <source>
        <dbReference type="Proteomes" id="UP000826540"/>
    </source>
</evidence>
<feature type="domain" description="Glycosyltransferase 2-like" evidence="2">
    <location>
        <begin position="9"/>
        <end position="120"/>
    </location>
</feature>
<dbReference type="SUPFAM" id="SSF53448">
    <property type="entry name" value="Nucleotide-diphospho-sugar transferases"/>
    <property type="match status" value="1"/>
</dbReference>
<feature type="transmembrane region" description="Helical" evidence="1">
    <location>
        <begin position="258"/>
        <end position="281"/>
    </location>
</feature>
<dbReference type="Gene3D" id="3.90.550.10">
    <property type="entry name" value="Spore Coat Polysaccharide Biosynthesis Protein SpsA, Chain A"/>
    <property type="match status" value="1"/>
</dbReference>
<keyword evidence="4" id="KW-1185">Reference proteome</keyword>
<dbReference type="Proteomes" id="UP000826540">
    <property type="component" value="Chromosome"/>
</dbReference>
<reference evidence="3 4" key="1">
    <citation type="journal article" date="2022" name="J. Am. Chem. Soc.">
        <title>Biosynthesis of Guanitoxin Enables Global Environmental Detection in Freshwater Cyanobacteria.</title>
        <authorList>
            <person name="Lima S.T."/>
            <person name="Fallon T.R."/>
            <person name="Cordoza J.L."/>
            <person name="Chekan J.R."/>
            <person name="Delbaje E."/>
            <person name="Hopiavuori A.R."/>
            <person name="Alvarenga D.O."/>
            <person name="Wood S.M."/>
            <person name="Luhavaya H."/>
            <person name="Baumgartner J.T."/>
            <person name="Dorr F.A."/>
            <person name="Etchegaray A."/>
            <person name="Pinto E."/>
            <person name="McKinnie S.M.K."/>
            <person name="Fiore M.F."/>
            <person name="Moore B.S."/>
        </authorList>
    </citation>
    <scope>NUCLEOTIDE SEQUENCE [LARGE SCALE GENOMIC DNA]</scope>
    <source>
        <strain evidence="3 4">ITEP-024</strain>
    </source>
</reference>
<gene>
    <name evidence="3" type="ORF">K2F26_13010</name>
</gene>
<keyword evidence="1" id="KW-0472">Membrane</keyword>
<keyword evidence="3" id="KW-0808">Transferase</keyword>
<dbReference type="EC" id="2.4.-.-" evidence="3"/>
<dbReference type="InterPro" id="IPR001173">
    <property type="entry name" value="Glyco_trans_2-like"/>
</dbReference>
<accession>A0ABX8WU35</accession>
<dbReference type="InterPro" id="IPR029044">
    <property type="entry name" value="Nucleotide-diphossugar_trans"/>
</dbReference>
<keyword evidence="1" id="KW-0812">Transmembrane</keyword>
<organism evidence="3 4">
    <name type="scientific">Sphaerospermopsis torques-reginae ITEP-024</name>
    <dbReference type="NCBI Taxonomy" id="984208"/>
    <lineage>
        <taxon>Bacteria</taxon>
        <taxon>Bacillati</taxon>
        <taxon>Cyanobacteriota</taxon>
        <taxon>Cyanophyceae</taxon>
        <taxon>Nostocales</taxon>
        <taxon>Aphanizomenonaceae</taxon>
        <taxon>Sphaerospermopsis</taxon>
        <taxon>Sphaerospermopsis torques-reginae</taxon>
    </lineage>
</organism>
<keyword evidence="1" id="KW-1133">Transmembrane helix</keyword>
<evidence type="ECO:0000256" key="1">
    <source>
        <dbReference type="SAM" id="Phobius"/>
    </source>
</evidence>
<dbReference type="Pfam" id="PF00535">
    <property type="entry name" value="Glycos_transf_2"/>
    <property type="match status" value="1"/>
</dbReference>
<name>A0ABX8WU35_9CYAN</name>